<dbReference type="AlphaFoldDB" id="A0A3P1BUA4"/>
<reference evidence="8 9" key="1">
    <citation type="submission" date="2018-11" db="EMBL/GenBank/DDBJ databases">
        <authorList>
            <person name="Zhou Z."/>
            <person name="Wang G."/>
        </authorList>
    </citation>
    <scope>NUCLEOTIDE SEQUENCE [LARGE SCALE GENOMIC DNA]</scope>
    <source>
        <strain evidence="8 9">KCTC52004</strain>
    </source>
</reference>
<keyword evidence="3" id="KW-1003">Cell membrane</keyword>
<evidence type="ECO:0000313" key="9">
    <source>
        <dbReference type="Proteomes" id="UP000271925"/>
    </source>
</evidence>
<dbReference type="GO" id="GO:0005886">
    <property type="term" value="C:plasma membrane"/>
    <property type="evidence" value="ECO:0007669"/>
    <property type="project" value="UniProtKB-SubCell"/>
</dbReference>
<comment type="similarity">
    <text evidence="2">Belongs to the UPF0410 family.</text>
</comment>
<keyword evidence="5 7" id="KW-1133">Transmembrane helix</keyword>
<dbReference type="PANTHER" id="PTHR33884">
    <property type="entry name" value="UPF0410 PROTEIN YMGE"/>
    <property type="match status" value="1"/>
</dbReference>
<comment type="caution">
    <text evidence="8">The sequence shown here is derived from an EMBL/GenBank/DDBJ whole genome shotgun (WGS) entry which is preliminary data.</text>
</comment>
<evidence type="ECO:0000256" key="4">
    <source>
        <dbReference type="ARBA" id="ARBA00022692"/>
    </source>
</evidence>
<keyword evidence="6 7" id="KW-0472">Membrane</keyword>
<dbReference type="RefSeq" id="WP_124875473.1">
    <property type="nucleotide sequence ID" value="NZ_RQJO01000008.1"/>
</dbReference>
<evidence type="ECO:0000256" key="2">
    <source>
        <dbReference type="ARBA" id="ARBA00011006"/>
    </source>
</evidence>
<organism evidence="8 9">
    <name type="scientific">Larkinella rosea</name>
    <dbReference type="NCBI Taxonomy" id="2025312"/>
    <lineage>
        <taxon>Bacteria</taxon>
        <taxon>Pseudomonadati</taxon>
        <taxon>Bacteroidota</taxon>
        <taxon>Cytophagia</taxon>
        <taxon>Cytophagales</taxon>
        <taxon>Spirosomataceae</taxon>
        <taxon>Larkinella</taxon>
    </lineage>
</organism>
<gene>
    <name evidence="8" type="ORF">EHT25_13990</name>
</gene>
<evidence type="ECO:0000313" key="8">
    <source>
        <dbReference type="EMBL" id="RRB04592.1"/>
    </source>
</evidence>
<name>A0A3P1BUA4_9BACT</name>
<evidence type="ECO:0000256" key="7">
    <source>
        <dbReference type="SAM" id="Phobius"/>
    </source>
</evidence>
<evidence type="ECO:0000256" key="5">
    <source>
        <dbReference type="ARBA" id="ARBA00022989"/>
    </source>
</evidence>
<dbReference type="Proteomes" id="UP000271925">
    <property type="component" value="Unassembled WGS sequence"/>
</dbReference>
<evidence type="ECO:0000256" key="3">
    <source>
        <dbReference type="ARBA" id="ARBA00022475"/>
    </source>
</evidence>
<dbReference type="Pfam" id="PF04226">
    <property type="entry name" value="Transgly_assoc"/>
    <property type="match status" value="1"/>
</dbReference>
<evidence type="ECO:0000256" key="1">
    <source>
        <dbReference type="ARBA" id="ARBA00004651"/>
    </source>
</evidence>
<comment type="subcellular location">
    <subcellularLocation>
        <location evidence="1">Cell membrane</location>
        <topology evidence="1">Multi-pass membrane protein</topology>
    </subcellularLocation>
</comment>
<dbReference type="InterPro" id="IPR007341">
    <property type="entry name" value="Transgly_assoc"/>
</dbReference>
<dbReference type="PANTHER" id="PTHR33884:SF3">
    <property type="entry name" value="UPF0410 PROTEIN YMGE"/>
    <property type="match status" value="1"/>
</dbReference>
<sequence length="86" mass="9125">MGILVTILVGAVAGWLADLVFKRFSFSIWIQILLGIAGSFVGSWLLGNDLQVMLGLPELPARITTAFLGALVILGIVALVKSRQSS</sequence>
<accession>A0A3P1BUA4</accession>
<feature type="transmembrane region" description="Helical" evidence="7">
    <location>
        <begin position="59"/>
        <end position="80"/>
    </location>
</feature>
<feature type="transmembrane region" description="Helical" evidence="7">
    <location>
        <begin position="26"/>
        <end position="47"/>
    </location>
</feature>
<keyword evidence="4 7" id="KW-0812">Transmembrane</keyword>
<protein>
    <submittedName>
        <fullName evidence="8">GlsB/YeaQ/YmgE family stress response membrane protein</fullName>
    </submittedName>
</protein>
<proteinExistence type="inferred from homology"/>
<keyword evidence="9" id="KW-1185">Reference proteome</keyword>
<evidence type="ECO:0000256" key="6">
    <source>
        <dbReference type="ARBA" id="ARBA00023136"/>
    </source>
</evidence>
<dbReference type="EMBL" id="RQJO01000008">
    <property type="protein sequence ID" value="RRB04592.1"/>
    <property type="molecule type" value="Genomic_DNA"/>
</dbReference>
<dbReference type="OrthoDB" id="964123at2"/>